<proteinExistence type="predicted"/>
<name>A0A0E9PNZ1_ANGAN</name>
<reference evidence="1" key="2">
    <citation type="journal article" date="2015" name="Fish Shellfish Immunol.">
        <title>Early steps in the European eel (Anguilla anguilla)-Vibrio vulnificus interaction in the gills: Role of the RtxA13 toxin.</title>
        <authorList>
            <person name="Callol A."/>
            <person name="Pajuelo D."/>
            <person name="Ebbesson L."/>
            <person name="Teles M."/>
            <person name="MacKenzie S."/>
            <person name="Amaro C."/>
        </authorList>
    </citation>
    <scope>NUCLEOTIDE SEQUENCE</scope>
</reference>
<accession>A0A0E9PNZ1</accession>
<dbReference type="AlphaFoldDB" id="A0A0E9PNZ1"/>
<protein>
    <submittedName>
        <fullName evidence="1">Uncharacterized protein</fullName>
    </submittedName>
</protein>
<dbReference type="EMBL" id="GBXM01102797">
    <property type="protein sequence ID" value="JAH05780.1"/>
    <property type="molecule type" value="Transcribed_RNA"/>
</dbReference>
<reference evidence="1" key="1">
    <citation type="submission" date="2014-11" db="EMBL/GenBank/DDBJ databases">
        <authorList>
            <person name="Amaro Gonzalez C."/>
        </authorList>
    </citation>
    <scope>NUCLEOTIDE SEQUENCE</scope>
</reference>
<sequence length="46" mass="4959">MMSSASSYDSCLSDFISDSTKFLAIILFVALSTVTSNETALRSYPS</sequence>
<evidence type="ECO:0000313" key="1">
    <source>
        <dbReference type="EMBL" id="JAH05780.1"/>
    </source>
</evidence>
<organism evidence="1">
    <name type="scientific">Anguilla anguilla</name>
    <name type="common">European freshwater eel</name>
    <name type="synonym">Muraena anguilla</name>
    <dbReference type="NCBI Taxonomy" id="7936"/>
    <lineage>
        <taxon>Eukaryota</taxon>
        <taxon>Metazoa</taxon>
        <taxon>Chordata</taxon>
        <taxon>Craniata</taxon>
        <taxon>Vertebrata</taxon>
        <taxon>Euteleostomi</taxon>
        <taxon>Actinopterygii</taxon>
        <taxon>Neopterygii</taxon>
        <taxon>Teleostei</taxon>
        <taxon>Anguilliformes</taxon>
        <taxon>Anguillidae</taxon>
        <taxon>Anguilla</taxon>
    </lineage>
</organism>